<evidence type="ECO:0000313" key="2">
    <source>
        <dbReference type="EMBL" id="KAK0183101.1"/>
    </source>
</evidence>
<reference evidence="2" key="2">
    <citation type="submission" date="2023-03" db="EMBL/GenBank/DDBJ databases">
        <authorList>
            <person name="Inwood S.N."/>
            <person name="Skelly J.G."/>
            <person name="Guhlin J."/>
            <person name="Harrop T.W.R."/>
            <person name="Goldson S.G."/>
            <person name="Dearden P.K."/>
        </authorList>
    </citation>
    <scope>NUCLEOTIDE SEQUENCE</scope>
    <source>
        <strain evidence="2">Lincoln</strain>
        <tissue evidence="2">Whole body</tissue>
    </source>
</reference>
<evidence type="ECO:0000313" key="3">
    <source>
        <dbReference type="Proteomes" id="UP001168972"/>
    </source>
</evidence>
<feature type="signal peptide" evidence="1">
    <location>
        <begin position="1"/>
        <end position="18"/>
    </location>
</feature>
<sequence length="473" mass="52702">MCLLKSLMIVALLVSAKCQKDEDVDISRAFMEVANSFFSDEPSAQGKFSDHDTVKSPSNGMTGLGQIISSLGMLMSNTAGDEQGKGANPGGLDLSMLMPALQMVASAPSTNNQRVKNGLKENEANAPSFDMNSIINIANMFMGSGNGNNNLDGIMKFLPMLMENMNTGEDTEKNNVKGHDHSAHSWYMPPIIENLHIIWEHFRNSELGQTLWKNSGLAHIVGTMTDADGRIQYDLILESFETPSIRRRWIKSLTNFVADWISHISDPSVQQRYITTMQFVGNSFLKSQGFPKSTLFDPARPAESFTRMVNAGAKRYLNANFNSAQYIKPAVAYIQDLIKLASEKGFIMSRINANELSNRLSDTINNDIVSPILKTYRAYKWAIKSPKCATHIMCIINDKTSNHNKESALRSGLTKLSSFPAAWVISTKTNISFWSLYGAIQESEQCYEKYPADCNEFHEEEIRVTTEAIHSEL</sequence>
<dbReference type="AlphaFoldDB" id="A0AA39L351"/>
<reference evidence="2" key="1">
    <citation type="journal article" date="2023" name="bioRxiv">
        <title>Scaffold-level genome assemblies of two parasitoid biocontrol wasps reveal the parthenogenesis mechanism and an associated novel virus.</title>
        <authorList>
            <person name="Inwood S."/>
            <person name="Skelly J."/>
            <person name="Guhlin J."/>
            <person name="Harrop T."/>
            <person name="Goldson S."/>
            <person name="Dearden P."/>
        </authorList>
    </citation>
    <scope>NUCLEOTIDE SEQUENCE</scope>
    <source>
        <strain evidence="2">Lincoln</strain>
        <tissue evidence="2">Whole body</tissue>
    </source>
</reference>
<name>A0AA39L351_MICHY</name>
<gene>
    <name evidence="2" type="ORF">PV327_001171</name>
</gene>
<comment type="caution">
    <text evidence="2">The sequence shown here is derived from an EMBL/GenBank/DDBJ whole genome shotgun (WGS) entry which is preliminary data.</text>
</comment>
<protein>
    <submittedName>
        <fullName evidence="2">Uncharacterized protein</fullName>
    </submittedName>
</protein>
<evidence type="ECO:0000256" key="1">
    <source>
        <dbReference type="SAM" id="SignalP"/>
    </source>
</evidence>
<organism evidence="2 3">
    <name type="scientific">Microctonus hyperodae</name>
    <name type="common">Parasitoid wasp</name>
    <dbReference type="NCBI Taxonomy" id="165561"/>
    <lineage>
        <taxon>Eukaryota</taxon>
        <taxon>Metazoa</taxon>
        <taxon>Ecdysozoa</taxon>
        <taxon>Arthropoda</taxon>
        <taxon>Hexapoda</taxon>
        <taxon>Insecta</taxon>
        <taxon>Pterygota</taxon>
        <taxon>Neoptera</taxon>
        <taxon>Endopterygota</taxon>
        <taxon>Hymenoptera</taxon>
        <taxon>Apocrita</taxon>
        <taxon>Ichneumonoidea</taxon>
        <taxon>Braconidae</taxon>
        <taxon>Euphorinae</taxon>
        <taxon>Microctonus</taxon>
    </lineage>
</organism>
<keyword evidence="1" id="KW-0732">Signal</keyword>
<keyword evidence="3" id="KW-1185">Reference proteome</keyword>
<feature type="chain" id="PRO_5041267454" evidence="1">
    <location>
        <begin position="19"/>
        <end position="473"/>
    </location>
</feature>
<dbReference type="EMBL" id="JAQQBR010000001">
    <property type="protein sequence ID" value="KAK0183101.1"/>
    <property type="molecule type" value="Genomic_DNA"/>
</dbReference>
<accession>A0AA39L351</accession>
<proteinExistence type="predicted"/>
<dbReference type="Proteomes" id="UP001168972">
    <property type="component" value="Unassembled WGS sequence"/>
</dbReference>